<dbReference type="WBParaSite" id="MCU_012647-RA">
    <property type="protein sequence ID" value="MCU_012647-RA"/>
    <property type="gene ID" value="MCU_012647"/>
</dbReference>
<name>A0A5K3FWV3_MESCO</name>
<proteinExistence type="predicted"/>
<dbReference type="AlphaFoldDB" id="A0A5K3FWV3"/>
<reference evidence="1" key="1">
    <citation type="submission" date="2019-11" db="UniProtKB">
        <authorList>
            <consortium name="WormBaseParasite"/>
        </authorList>
    </citation>
    <scope>IDENTIFICATION</scope>
</reference>
<organism evidence="1">
    <name type="scientific">Mesocestoides corti</name>
    <name type="common">Flatworm</name>
    <dbReference type="NCBI Taxonomy" id="53468"/>
    <lineage>
        <taxon>Eukaryota</taxon>
        <taxon>Metazoa</taxon>
        <taxon>Spiralia</taxon>
        <taxon>Lophotrochozoa</taxon>
        <taxon>Platyhelminthes</taxon>
        <taxon>Cestoda</taxon>
        <taxon>Eucestoda</taxon>
        <taxon>Cyclophyllidea</taxon>
        <taxon>Mesocestoididae</taxon>
        <taxon>Mesocestoides</taxon>
    </lineage>
</organism>
<evidence type="ECO:0000313" key="1">
    <source>
        <dbReference type="WBParaSite" id="MCU_012647-RA"/>
    </source>
</evidence>
<accession>A0A5K3FWV3</accession>
<sequence>HKQNTRALVRGRVEQHNRLHLPLTSQNNTSGAVHQSPPRWLYRSLYSICPNAYVFGWLHIIHANHSKAERLAETNVVKYVRALIRDFTTLPPPQGGSCPQLLAWFPTQLMIDKISISTHHATLHVAG</sequence>
<protein>
    <submittedName>
        <fullName evidence="1">Reverse transcriptase domain-containing protein</fullName>
    </submittedName>
</protein>